<dbReference type="EMBL" id="JAKFHA010000009">
    <property type="protein sequence ID" value="MCF2528950.1"/>
    <property type="molecule type" value="Genomic_DNA"/>
</dbReference>
<comment type="caution">
    <text evidence="2">The sequence shown here is derived from an EMBL/GenBank/DDBJ whole genome shotgun (WGS) entry which is preliminary data.</text>
</comment>
<feature type="domain" description="SnoaL-like" evidence="1">
    <location>
        <begin position="22"/>
        <end position="111"/>
    </location>
</feature>
<accession>A0AA41Q0Y2</accession>
<reference evidence="2" key="1">
    <citation type="submission" date="2022-01" db="EMBL/GenBank/DDBJ databases">
        <title>Genome-Based Taxonomic Classification of the Phylum Actinobacteria.</title>
        <authorList>
            <person name="Gao Y."/>
        </authorList>
    </citation>
    <scope>NUCLEOTIDE SEQUENCE</scope>
    <source>
        <strain evidence="2">KLBMP 8922</strain>
    </source>
</reference>
<sequence length="159" mass="17664">MGRFTREELQEALAHYDSVVATCVESGDWNAFADLFTEDVVYTEHAYGVFTGREAVRAWIGQVMAPFPMMRFPQDWIAYDEENGAIVLGVRNVLPHPTEPGVEFGFANWTRLVYAGDGLFSSEEDCYNPARDAPAAIGAWLEAGGKPATEIVTHDDREV</sequence>
<dbReference type="InterPro" id="IPR037401">
    <property type="entry name" value="SnoaL-like"/>
</dbReference>
<dbReference type="RefSeq" id="WP_235053120.1">
    <property type="nucleotide sequence ID" value="NZ_JAKFHA010000009.1"/>
</dbReference>
<proteinExistence type="predicted"/>
<dbReference type="AlphaFoldDB" id="A0AA41Q0Y2"/>
<dbReference type="InterPro" id="IPR032710">
    <property type="entry name" value="NTF2-like_dom_sf"/>
</dbReference>
<evidence type="ECO:0000313" key="2">
    <source>
        <dbReference type="EMBL" id="MCF2528950.1"/>
    </source>
</evidence>
<gene>
    <name evidence="2" type="ORF">LZ495_17225</name>
</gene>
<protein>
    <submittedName>
        <fullName evidence="2">Nuclear transport factor 2 family protein</fullName>
    </submittedName>
</protein>
<organism evidence="2 3">
    <name type="scientific">Yinghuangia soli</name>
    <dbReference type="NCBI Taxonomy" id="2908204"/>
    <lineage>
        <taxon>Bacteria</taxon>
        <taxon>Bacillati</taxon>
        <taxon>Actinomycetota</taxon>
        <taxon>Actinomycetes</taxon>
        <taxon>Kitasatosporales</taxon>
        <taxon>Streptomycetaceae</taxon>
        <taxon>Yinghuangia</taxon>
    </lineage>
</organism>
<evidence type="ECO:0000313" key="3">
    <source>
        <dbReference type="Proteomes" id="UP001165378"/>
    </source>
</evidence>
<keyword evidence="3" id="KW-1185">Reference proteome</keyword>
<dbReference type="Proteomes" id="UP001165378">
    <property type="component" value="Unassembled WGS sequence"/>
</dbReference>
<dbReference type="Gene3D" id="3.10.450.50">
    <property type="match status" value="1"/>
</dbReference>
<evidence type="ECO:0000259" key="1">
    <source>
        <dbReference type="Pfam" id="PF12680"/>
    </source>
</evidence>
<name>A0AA41Q0Y2_9ACTN</name>
<dbReference type="Pfam" id="PF12680">
    <property type="entry name" value="SnoaL_2"/>
    <property type="match status" value="1"/>
</dbReference>
<dbReference type="SUPFAM" id="SSF54427">
    <property type="entry name" value="NTF2-like"/>
    <property type="match status" value="1"/>
</dbReference>